<evidence type="ECO:0000313" key="5">
    <source>
        <dbReference type="Proteomes" id="UP000007797"/>
    </source>
</evidence>
<dbReference type="EMBL" id="GL883009">
    <property type="protein sequence ID" value="EGG22562.1"/>
    <property type="molecule type" value="Genomic_DNA"/>
</dbReference>
<keyword evidence="5" id="KW-1185">Reference proteome</keyword>
<dbReference type="PANTHER" id="PTHR46093:SF18">
    <property type="entry name" value="FIBRONECTIN TYPE-III DOMAIN-CONTAINING PROTEIN"/>
    <property type="match status" value="1"/>
</dbReference>
<dbReference type="GeneID" id="14874726"/>
<reference evidence="5" key="1">
    <citation type="journal article" date="2011" name="Genome Res.">
        <title>Phylogeny-wide analysis of social amoeba genomes highlights ancient origins for complex intercellular communication.</title>
        <authorList>
            <person name="Heidel A.J."/>
            <person name="Lawal H.M."/>
            <person name="Felder M."/>
            <person name="Schilde C."/>
            <person name="Helps N.R."/>
            <person name="Tunggal B."/>
            <person name="Rivero F."/>
            <person name="John U."/>
            <person name="Schleicher M."/>
            <person name="Eichinger L."/>
            <person name="Platzer M."/>
            <person name="Noegel A.A."/>
            <person name="Schaap P."/>
            <person name="Gloeckner G."/>
        </authorList>
    </citation>
    <scope>NUCLEOTIDE SEQUENCE [LARGE SCALE GENOMIC DNA]</scope>
    <source>
        <strain evidence="5">SH3</strain>
    </source>
</reference>
<gene>
    <name evidence="4" type="ORF">DFA_04692</name>
</gene>
<evidence type="ECO:0000256" key="1">
    <source>
        <dbReference type="ARBA" id="ARBA00022441"/>
    </source>
</evidence>
<dbReference type="STRING" id="1054147.F4PQ99"/>
<dbReference type="AlphaFoldDB" id="F4PQ99"/>
<keyword evidence="1" id="KW-0880">Kelch repeat</keyword>
<sequence>MWYQVTVEGGQPQSRINHASTFLHKQSLANGSCPSTANEIGRVVVYGGRSSPNSPNTPPLSDLAFMSIGIGCTDEIAKPQNKHSQNKLNKLLGGNNNNNNNNSNSSAGASSSSSLIQNNNINSSLPNPNPNPSSLTSTSSTSSFTSSSTSSSAASTSFSTLKRKTYSKLPVYNGNILYHWENSLAHGEENSGVGSPRGPSDRMNHSLLALNLGTHKGKIIMFGGVDSAGTCYNDLYILDAEMLWWENIKNAIGSTPPSPRHSHYSCQISNDTILIYGGINENKEYLNDIYTCSLTNQNLLKWNQIYSTGSIPKLKENDQIIYCSNALWVVKDDGDIYKMDIANFRWNAVSYKGTSPVLDNGYTSITSYATYLIILVESELENNNNNNINNNNNNY</sequence>
<evidence type="ECO:0000256" key="3">
    <source>
        <dbReference type="SAM" id="MobiDB-lite"/>
    </source>
</evidence>
<organism evidence="4 5">
    <name type="scientific">Cavenderia fasciculata</name>
    <name type="common">Slime mold</name>
    <name type="synonym">Dictyostelium fasciculatum</name>
    <dbReference type="NCBI Taxonomy" id="261658"/>
    <lineage>
        <taxon>Eukaryota</taxon>
        <taxon>Amoebozoa</taxon>
        <taxon>Evosea</taxon>
        <taxon>Eumycetozoa</taxon>
        <taxon>Dictyostelia</taxon>
        <taxon>Acytosteliales</taxon>
        <taxon>Cavenderiaceae</taxon>
        <taxon>Cavenderia</taxon>
    </lineage>
</organism>
<dbReference type="Gene3D" id="2.120.10.80">
    <property type="entry name" value="Kelch-type beta propeller"/>
    <property type="match status" value="1"/>
</dbReference>
<dbReference type="OrthoDB" id="10251809at2759"/>
<dbReference type="Pfam" id="PF24681">
    <property type="entry name" value="Kelch_KLHDC2_KLHL20_DRC7"/>
    <property type="match status" value="1"/>
</dbReference>
<dbReference type="Proteomes" id="UP000007797">
    <property type="component" value="Unassembled WGS sequence"/>
</dbReference>
<dbReference type="InterPro" id="IPR015915">
    <property type="entry name" value="Kelch-typ_b-propeller"/>
</dbReference>
<feature type="compositionally biased region" description="Low complexity" evidence="3">
    <location>
        <begin position="86"/>
        <end position="153"/>
    </location>
</feature>
<dbReference type="RefSeq" id="XP_004360413.1">
    <property type="nucleotide sequence ID" value="XM_004360356.1"/>
</dbReference>
<dbReference type="OMA" id="WYQVNVE"/>
<proteinExistence type="predicted"/>
<evidence type="ECO:0000313" key="4">
    <source>
        <dbReference type="EMBL" id="EGG22562.1"/>
    </source>
</evidence>
<protein>
    <recommendedName>
        <fullName evidence="6">Kelch repeat-containing protein</fullName>
    </recommendedName>
</protein>
<dbReference type="PANTHER" id="PTHR46093">
    <property type="entry name" value="ACYL-COA-BINDING DOMAIN-CONTAINING PROTEIN 5"/>
    <property type="match status" value="1"/>
</dbReference>
<keyword evidence="2" id="KW-0677">Repeat</keyword>
<accession>F4PQ99</accession>
<dbReference type="KEGG" id="dfa:DFA_04692"/>
<name>F4PQ99_CACFS</name>
<evidence type="ECO:0000256" key="2">
    <source>
        <dbReference type="ARBA" id="ARBA00022737"/>
    </source>
</evidence>
<evidence type="ECO:0008006" key="6">
    <source>
        <dbReference type="Google" id="ProtNLM"/>
    </source>
</evidence>
<dbReference type="SUPFAM" id="SSF117281">
    <property type="entry name" value="Kelch motif"/>
    <property type="match status" value="1"/>
</dbReference>
<feature type="region of interest" description="Disordered" evidence="3">
    <location>
        <begin position="80"/>
        <end position="153"/>
    </location>
</feature>